<keyword evidence="7" id="KW-0472">Membrane</keyword>
<dbReference type="SMART" id="SM00382">
    <property type="entry name" value="AAA"/>
    <property type="match status" value="1"/>
</dbReference>
<dbReference type="InterPro" id="IPR013563">
    <property type="entry name" value="Oligopep_ABC_C"/>
</dbReference>
<dbReference type="NCBIfam" id="TIGR01727">
    <property type="entry name" value="oligo_HPY"/>
    <property type="match status" value="1"/>
</dbReference>
<dbReference type="Gene3D" id="3.40.50.300">
    <property type="entry name" value="P-loop containing nucleotide triphosphate hydrolases"/>
    <property type="match status" value="1"/>
</dbReference>
<dbReference type="GO" id="GO:0005524">
    <property type="term" value="F:ATP binding"/>
    <property type="evidence" value="ECO:0007669"/>
    <property type="project" value="UniProtKB-KW"/>
</dbReference>
<dbReference type="PROSITE" id="PS50893">
    <property type="entry name" value="ABC_TRANSPORTER_2"/>
    <property type="match status" value="1"/>
</dbReference>
<dbReference type="Proteomes" id="UP000219327">
    <property type="component" value="Unassembled WGS sequence"/>
</dbReference>
<dbReference type="EC" id="7.4.2.9" evidence="8"/>
<dbReference type="PANTHER" id="PTHR43297:SF2">
    <property type="entry name" value="DIPEPTIDE TRANSPORT ATP-BINDING PROTEIN DPPD"/>
    <property type="match status" value="1"/>
</dbReference>
<keyword evidence="6 11" id="KW-0067">ATP-binding</keyword>
<dbReference type="GO" id="GO:0016887">
    <property type="term" value="F:ATP hydrolysis activity"/>
    <property type="evidence" value="ECO:0007669"/>
    <property type="project" value="InterPro"/>
</dbReference>
<dbReference type="Pfam" id="PF08352">
    <property type="entry name" value="oligo_HPY"/>
    <property type="match status" value="1"/>
</dbReference>
<organism evidence="11 12">
    <name type="scientific">OM182 bacterium MED-G24</name>
    <dbReference type="NCBI Taxonomy" id="1986255"/>
    <lineage>
        <taxon>Bacteria</taxon>
        <taxon>Pseudomonadati</taxon>
        <taxon>Pseudomonadota</taxon>
        <taxon>Gammaproteobacteria</taxon>
        <taxon>OMG group</taxon>
        <taxon>OM182 clade</taxon>
    </lineage>
</organism>
<dbReference type="PROSITE" id="PS00307">
    <property type="entry name" value="LECTIN_LEGUME_BETA"/>
    <property type="match status" value="1"/>
</dbReference>
<dbReference type="AlphaFoldDB" id="A0A2A5WYG4"/>
<evidence type="ECO:0000313" key="12">
    <source>
        <dbReference type="Proteomes" id="UP000219327"/>
    </source>
</evidence>
<dbReference type="InterPro" id="IPR027417">
    <property type="entry name" value="P-loop_NTPase"/>
</dbReference>
<sequence>MTTPILAVRNLAVEFDTFGGVVNAVRDVSFDLHAGQTLAIVGESGCGKSVTVQSLMGLIPTPPGRITKGSARFMDQDLVTTGAQGVRGVHMGMIFQDPMTSLNPTMRIGDQVAETLVVHKQYTRKQAQEAAVSLLARTHIPEPRRRAQQYPFEFSGGMLQRAMIAQALACEPAILIADEPTTALDVTIQAQILELMQSLQKENGMSIILITHDLAVVARMADQVAVMYAGEIVETGSVTDVFYHPAHPYNLGLQQAMPSNRHPDRVLEPIPGSPPDLFSPPTGCGYCARCPHAMTICDSHPPEMSPIDIASTHEARCWLHHELAPSENNPVRPSS</sequence>
<comment type="catalytic activity">
    <reaction evidence="9">
        <text>a dipeptide(out) + ATP + H2O = a dipeptide(in) + ADP + phosphate + H(+)</text>
        <dbReference type="Rhea" id="RHEA:23120"/>
        <dbReference type="ChEBI" id="CHEBI:15377"/>
        <dbReference type="ChEBI" id="CHEBI:15378"/>
        <dbReference type="ChEBI" id="CHEBI:30616"/>
        <dbReference type="ChEBI" id="CHEBI:43474"/>
        <dbReference type="ChEBI" id="CHEBI:90799"/>
        <dbReference type="ChEBI" id="CHEBI:456216"/>
        <dbReference type="EC" id="7.4.2.9"/>
    </reaction>
</comment>
<dbReference type="Pfam" id="PF00005">
    <property type="entry name" value="ABC_tran"/>
    <property type="match status" value="1"/>
</dbReference>
<dbReference type="SUPFAM" id="SSF52540">
    <property type="entry name" value="P-loop containing nucleoside triphosphate hydrolases"/>
    <property type="match status" value="1"/>
</dbReference>
<protein>
    <recommendedName>
        <fullName evidence="8">ABC-type dipeptide transporter</fullName>
        <ecNumber evidence="8">7.4.2.9</ecNumber>
    </recommendedName>
</protein>
<comment type="similarity">
    <text evidence="2">Belongs to the ABC transporter superfamily.</text>
</comment>
<dbReference type="FunFam" id="3.40.50.300:FF:000016">
    <property type="entry name" value="Oligopeptide ABC transporter ATP-binding component"/>
    <property type="match status" value="1"/>
</dbReference>
<evidence type="ECO:0000256" key="7">
    <source>
        <dbReference type="ARBA" id="ARBA00023136"/>
    </source>
</evidence>
<dbReference type="InterPro" id="IPR017871">
    <property type="entry name" value="ABC_transporter-like_CS"/>
</dbReference>
<evidence type="ECO:0000256" key="3">
    <source>
        <dbReference type="ARBA" id="ARBA00022448"/>
    </source>
</evidence>
<evidence type="ECO:0000256" key="4">
    <source>
        <dbReference type="ARBA" id="ARBA00022475"/>
    </source>
</evidence>
<evidence type="ECO:0000259" key="10">
    <source>
        <dbReference type="PROSITE" id="PS50893"/>
    </source>
</evidence>
<evidence type="ECO:0000256" key="1">
    <source>
        <dbReference type="ARBA" id="ARBA00004417"/>
    </source>
</evidence>
<name>A0A2A5WYG4_9GAMM</name>
<dbReference type="InterPro" id="IPR003593">
    <property type="entry name" value="AAA+_ATPase"/>
</dbReference>
<dbReference type="GO" id="GO:0005886">
    <property type="term" value="C:plasma membrane"/>
    <property type="evidence" value="ECO:0007669"/>
    <property type="project" value="UniProtKB-SubCell"/>
</dbReference>
<comment type="caution">
    <text evidence="11">The sequence shown here is derived from an EMBL/GenBank/DDBJ whole genome shotgun (WGS) entry which is preliminary data.</text>
</comment>
<dbReference type="PANTHER" id="PTHR43297">
    <property type="entry name" value="OLIGOPEPTIDE TRANSPORT ATP-BINDING PROTEIN APPD"/>
    <property type="match status" value="1"/>
</dbReference>
<dbReference type="GO" id="GO:0015833">
    <property type="term" value="P:peptide transport"/>
    <property type="evidence" value="ECO:0007669"/>
    <property type="project" value="InterPro"/>
</dbReference>
<dbReference type="GO" id="GO:0055085">
    <property type="term" value="P:transmembrane transport"/>
    <property type="evidence" value="ECO:0007669"/>
    <property type="project" value="UniProtKB-ARBA"/>
</dbReference>
<evidence type="ECO:0000256" key="5">
    <source>
        <dbReference type="ARBA" id="ARBA00022741"/>
    </source>
</evidence>
<dbReference type="EMBL" id="NTKD01000004">
    <property type="protein sequence ID" value="PDH41471.1"/>
    <property type="molecule type" value="Genomic_DNA"/>
</dbReference>
<reference evidence="11 12" key="1">
    <citation type="submission" date="2017-08" db="EMBL/GenBank/DDBJ databases">
        <title>Fine stratification of microbial communities through a metagenomic profile of the photic zone.</title>
        <authorList>
            <person name="Haro-Moreno J.M."/>
            <person name="Lopez-Perez M."/>
            <person name="De La Torre J."/>
            <person name="Picazo A."/>
            <person name="Camacho A."/>
            <person name="Rodriguez-Valera F."/>
        </authorList>
    </citation>
    <scope>NUCLEOTIDE SEQUENCE [LARGE SCALE GENOMIC DNA]</scope>
    <source>
        <strain evidence="11">MED-G24</strain>
    </source>
</reference>
<evidence type="ECO:0000256" key="6">
    <source>
        <dbReference type="ARBA" id="ARBA00022840"/>
    </source>
</evidence>
<evidence type="ECO:0000256" key="9">
    <source>
        <dbReference type="ARBA" id="ARBA00047356"/>
    </source>
</evidence>
<dbReference type="PROSITE" id="PS00211">
    <property type="entry name" value="ABC_TRANSPORTER_1"/>
    <property type="match status" value="1"/>
</dbReference>
<dbReference type="CDD" id="cd03257">
    <property type="entry name" value="ABC_NikE_OppD_transporters"/>
    <property type="match status" value="1"/>
</dbReference>
<dbReference type="InterPro" id="IPR003439">
    <property type="entry name" value="ABC_transporter-like_ATP-bd"/>
</dbReference>
<keyword evidence="3" id="KW-0813">Transport</keyword>
<gene>
    <name evidence="11" type="ORF">CNE99_01650</name>
</gene>
<accession>A0A2A5WYG4</accession>
<keyword evidence="5" id="KW-0547">Nucleotide-binding</keyword>
<evidence type="ECO:0000256" key="2">
    <source>
        <dbReference type="ARBA" id="ARBA00005417"/>
    </source>
</evidence>
<keyword evidence="4" id="KW-1003">Cell membrane</keyword>
<evidence type="ECO:0000256" key="8">
    <source>
        <dbReference type="ARBA" id="ARBA00038852"/>
    </source>
</evidence>
<comment type="subcellular location">
    <subcellularLocation>
        <location evidence="1">Cell inner membrane</location>
        <topology evidence="1">Peripheral membrane protein</topology>
    </subcellularLocation>
</comment>
<dbReference type="InterPro" id="IPR050388">
    <property type="entry name" value="ABC_Ni/Peptide_Import"/>
</dbReference>
<dbReference type="InterPro" id="IPR019825">
    <property type="entry name" value="Lectin_legB_Mn/Ca_BS"/>
</dbReference>
<proteinExistence type="inferred from homology"/>
<feature type="domain" description="ABC transporter" evidence="10">
    <location>
        <begin position="8"/>
        <end position="254"/>
    </location>
</feature>
<evidence type="ECO:0000313" key="11">
    <source>
        <dbReference type="EMBL" id="PDH41471.1"/>
    </source>
</evidence>